<dbReference type="Proteomes" id="UP000190395">
    <property type="component" value="Unassembled WGS sequence"/>
</dbReference>
<evidence type="ECO:0000313" key="3">
    <source>
        <dbReference type="Proteomes" id="UP000190395"/>
    </source>
</evidence>
<name>A0A1T4LDX8_9SPIR</name>
<dbReference type="GO" id="GO:0006281">
    <property type="term" value="P:DNA repair"/>
    <property type="evidence" value="ECO:0007669"/>
    <property type="project" value="TreeGrafter"/>
</dbReference>
<gene>
    <name evidence="2" type="ORF">SAMN02745152_00486</name>
</gene>
<feature type="repeat" description="WD" evidence="1">
    <location>
        <begin position="167"/>
        <end position="208"/>
    </location>
</feature>
<dbReference type="GO" id="GO:0003682">
    <property type="term" value="F:chromatin binding"/>
    <property type="evidence" value="ECO:0007669"/>
    <property type="project" value="TreeGrafter"/>
</dbReference>
<dbReference type="AlphaFoldDB" id="A0A1T4LDX8"/>
<reference evidence="2 3" key="1">
    <citation type="submission" date="2017-02" db="EMBL/GenBank/DDBJ databases">
        <authorList>
            <person name="Peterson S.W."/>
        </authorList>
    </citation>
    <scope>NUCLEOTIDE SEQUENCE [LARGE SCALE GENOMIC DNA]</scope>
    <source>
        <strain evidence="2 3">ATCC BAA-909</strain>
    </source>
</reference>
<keyword evidence="3" id="KW-1185">Reference proteome</keyword>
<protein>
    <submittedName>
        <fullName evidence="2">WD domain-containing protein, G-beta repeat-containing protein</fullName>
    </submittedName>
</protein>
<dbReference type="Gene3D" id="2.130.10.10">
    <property type="entry name" value="YVTN repeat-like/Quinoprotein amine dehydrogenase"/>
    <property type="match status" value="1"/>
</dbReference>
<dbReference type="PANTHER" id="PTHR19932">
    <property type="entry name" value="WD REPEAT AND HMG-BOX DNA BINDING PROTEIN"/>
    <property type="match status" value="1"/>
</dbReference>
<keyword evidence="1" id="KW-0853">WD repeat</keyword>
<sequence length="540" mass="60949">MRELHSLAKINVLFLLFLLFFTFPVFSQVVKTPFPVTNLAWSKNDEFFAFTEENTVFLRSCSNYELSDTLGIKNIDKIMFSTEGKHQILLAITKDGYFSVWNIDSAEDGFLKFNKEPYFKLDCKNESEIKAVTFSKNSDYVAVASDDNSIKLFFKLRFTKDAIFKELKGHDSEIYSLNFSKNENFLASTAKDGTAIIWNCNSLSEILKLSEIYTQTEIPVQFLADNSSIIAPENETSFCIYNLEGEKLLSIDTLHKIKGIKPLNKENKIAIVTENDEIELYDLSKEKWLGYIPSYDFSPLTDFEFNPDNSRILIGYESGSIFEFFVKDVLLSPGQKPPKKFRSAENYGELNSKGGTGSSSRGWGITNGTFKTRHGKYLCISLNLRSAPSPYNLSAGFSTEFLTYDLLPPFYTGICVSPYIGFPESNYPYKYTKNSTSLETPLLAGLDLCAPFGIFIMPFVNNEIGFSAEIFAGTGVCLLWNRNFGAESAASKPFISFNFGTKLGINWKYFLLNVAAQWNSVQKIMISTELGANFKIGEKK</sequence>
<accession>A0A1T4LDX8</accession>
<evidence type="ECO:0000313" key="2">
    <source>
        <dbReference type="EMBL" id="SJZ52778.1"/>
    </source>
</evidence>
<dbReference type="InterPro" id="IPR036322">
    <property type="entry name" value="WD40_repeat_dom_sf"/>
</dbReference>
<dbReference type="SMART" id="SM00320">
    <property type="entry name" value="WD40"/>
    <property type="match status" value="4"/>
</dbReference>
<dbReference type="InterPro" id="IPR001680">
    <property type="entry name" value="WD40_rpt"/>
</dbReference>
<organism evidence="2 3">
    <name type="scientific">Treponema berlinense</name>
    <dbReference type="NCBI Taxonomy" id="225004"/>
    <lineage>
        <taxon>Bacteria</taxon>
        <taxon>Pseudomonadati</taxon>
        <taxon>Spirochaetota</taxon>
        <taxon>Spirochaetia</taxon>
        <taxon>Spirochaetales</taxon>
        <taxon>Treponemataceae</taxon>
        <taxon>Treponema</taxon>
    </lineage>
</organism>
<dbReference type="InterPro" id="IPR015943">
    <property type="entry name" value="WD40/YVTN_repeat-like_dom_sf"/>
</dbReference>
<dbReference type="PROSITE" id="PS50294">
    <property type="entry name" value="WD_REPEATS_REGION"/>
    <property type="match status" value="1"/>
</dbReference>
<dbReference type="GO" id="GO:0006261">
    <property type="term" value="P:DNA-templated DNA replication"/>
    <property type="evidence" value="ECO:0007669"/>
    <property type="project" value="TreeGrafter"/>
</dbReference>
<dbReference type="Pfam" id="PF00400">
    <property type="entry name" value="WD40"/>
    <property type="match status" value="2"/>
</dbReference>
<dbReference type="PANTHER" id="PTHR19932:SF10">
    <property type="entry name" value="WD REPEAT AND HMG-BOX DNA-BINDING PROTEIN 1"/>
    <property type="match status" value="1"/>
</dbReference>
<proteinExistence type="predicted"/>
<dbReference type="EMBL" id="FUXC01000002">
    <property type="protein sequence ID" value="SJZ52778.1"/>
    <property type="molecule type" value="Genomic_DNA"/>
</dbReference>
<evidence type="ECO:0000256" key="1">
    <source>
        <dbReference type="PROSITE-ProRule" id="PRU00221"/>
    </source>
</evidence>
<dbReference type="PROSITE" id="PS50082">
    <property type="entry name" value="WD_REPEATS_2"/>
    <property type="match status" value="1"/>
</dbReference>
<dbReference type="SUPFAM" id="SSF50978">
    <property type="entry name" value="WD40 repeat-like"/>
    <property type="match status" value="1"/>
</dbReference>
<dbReference type="STRING" id="225004.SAMN02745152_00486"/>